<evidence type="ECO:0000313" key="3">
    <source>
        <dbReference type="Proteomes" id="UP001583280"/>
    </source>
</evidence>
<comment type="caution">
    <text evidence="2">The sequence shown here is derived from an EMBL/GenBank/DDBJ whole genome shotgun (WGS) entry which is preliminary data.</text>
</comment>
<sequence length="164" mass="16645">MKFSTAIVATFAALVSAQTGVYNKNVTYVTEVIPEYVTYCPGPTILNFANKKVTVTAATTLTLKDCVVVKPVIVTAHVDCDDCKTKGYVPEAIPTGSYIPSVPEVPAVPGVPQPTGGYAAPSGSYMPTGSYVPTSTQAVTAGASKAMAVSGAGLAGVLAIALAL</sequence>
<dbReference type="PANTHER" id="PTHR35523:SF1">
    <property type="entry name" value="CELL WALL PROTEIN SED1"/>
    <property type="match status" value="1"/>
</dbReference>
<dbReference type="Proteomes" id="UP001583280">
    <property type="component" value="Unassembled WGS sequence"/>
</dbReference>
<organism evidence="2 3">
    <name type="scientific">Ceratocystis pirilliformis</name>
    <dbReference type="NCBI Taxonomy" id="259994"/>
    <lineage>
        <taxon>Eukaryota</taxon>
        <taxon>Fungi</taxon>
        <taxon>Dikarya</taxon>
        <taxon>Ascomycota</taxon>
        <taxon>Pezizomycotina</taxon>
        <taxon>Sordariomycetes</taxon>
        <taxon>Hypocreomycetidae</taxon>
        <taxon>Microascales</taxon>
        <taxon>Ceratocystidaceae</taxon>
        <taxon>Ceratocystis</taxon>
    </lineage>
</organism>
<proteinExistence type="predicted"/>
<keyword evidence="3" id="KW-1185">Reference proteome</keyword>
<evidence type="ECO:0000313" key="2">
    <source>
        <dbReference type="EMBL" id="KAL1899687.1"/>
    </source>
</evidence>
<dbReference type="EMBL" id="JAWDJO010000019">
    <property type="protein sequence ID" value="KAL1899687.1"/>
    <property type="molecule type" value="Genomic_DNA"/>
</dbReference>
<name>A0ABR3ZHL9_9PEZI</name>
<keyword evidence="1" id="KW-0732">Signal</keyword>
<protein>
    <recommendedName>
        <fullName evidence="4">Clock-controlled protein 6</fullName>
    </recommendedName>
</protein>
<accession>A0ABR3ZHL9</accession>
<gene>
    <name evidence="2" type="ORF">Cpir12675_001268</name>
</gene>
<feature type="chain" id="PRO_5045325632" description="Clock-controlled protein 6" evidence="1">
    <location>
        <begin position="18"/>
        <end position="164"/>
    </location>
</feature>
<dbReference type="PANTHER" id="PTHR35523">
    <property type="entry name" value="CELL WALL PROTEIN SED1"/>
    <property type="match status" value="1"/>
</dbReference>
<evidence type="ECO:0000256" key="1">
    <source>
        <dbReference type="SAM" id="SignalP"/>
    </source>
</evidence>
<reference evidence="2 3" key="1">
    <citation type="journal article" date="2024" name="IMA Fungus">
        <title>IMA Genome - F19 : A genome assembly and annotation guide to empower mycologists, including annotated draft genome sequences of Ceratocystis pirilliformis, Diaporthe australafricana, Fusarium ophioides, Paecilomyces lecythidis, and Sporothrix stenoceras.</title>
        <authorList>
            <person name="Aylward J."/>
            <person name="Wilson A.M."/>
            <person name="Visagie C.M."/>
            <person name="Spraker J."/>
            <person name="Barnes I."/>
            <person name="Buitendag C."/>
            <person name="Ceriani C."/>
            <person name="Del Mar Angel L."/>
            <person name="du Plessis D."/>
            <person name="Fuchs T."/>
            <person name="Gasser K."/>
            <person name="Kramer D."/>
            <person name="Li W."/>
            <person name="Munsamy K."/>
            <person name="Piso A."/>
            <person name="Price J.L."/>
            <person name="Sonnekus B."/>
            <person name="Thomas C."/>
            <person name="van der Nest A."/>
            <person name="van Dijk A."/>
            <person name="van Heerden A."/>
            <person name="van Vuuren N."/>
            <person name="Yilmaz N."/>
            <person name="Duong T.A."/>
            <person name="van der Merwe N.A."/>
            <person name="Wingfield M.J."/>
            <person name="Wingfield B.D."/>
        </authorList>
    </citation>
    <scope>NUCLEOTIDE SEQUENCE [LARGE SCALE GENOMIC DNA]</scope>
    <source>
        <strain evidence="2 3">CMW 12675</strain>
    </source>
</reference>
<evidence type="ECO:0008006" key="4">
    <source>
        <dbReference type="Google" id="ProtNLM"/>
    </source>
</evidence>
<feature type="signal peptide" evidence="1">
    <location>
        <begin position="1"/>
        <end position="17"/>
    </location>
</feature>
<dbReference type="InterPro" id="IPR038843">
    <property type="entry name" value="Sed1/Spi1"/>
</dbReference>